<dbReference type="PANTHER" id="PTHR33677:SF3">
    <property type="entry name" value="COPPER-SENSING TRANSCRIPTIONAL REPRESSOR RICR"/>
    <property type="match status" value="1"/>
</dbReference>
<dbReference type="EMBL" id="BARS01028727">
    <property type="protein sequence ID" value="GAG11774.1"/>
    <property type="molecule type" value="Genomic_DNA"/>
</dbReference>
<organism evidence="1">
    <name type="scientific">marine sediment metagenome</name>
    <dbReference type="NCBI Taxonomy" id="412755"/>
    <lineage>
        <taxon>unclassified sequences</taxon>
        <taxon>metagenomes</taxon>
        <taxon>ecological metagenomes</taxon>
    </lineage>
</organism>
<comment type="caution">
    <text evidence="1">The sequence shown here is derived from an EMBL/GenBank/DDBJ whole genome shotgun (WGS) entry which is preliminary data.</text>
</comment>
<dbReference type="PANTHER" id="PTHR33677">
    <property type="entry name" value="TRANSCRIPTIONAL REPRESSOR FRMR-RELATED"/>
    <property type="match status" value="1"/>
</dbReference>
<dbReference type="GO" id="GO:0003677">
    <property type="term" value="F:DNA binding"/>
    <property type="evidence" value="ECO:0007669"/>
    <property type="project" value="InterPro"/>
</dbReference>
<accession>X0V0Z6</accession>
<evidence type="ECO:0000313" key="1">
    <source>
        <dbReference type="EMBL" id="GAG11774.1"/>
    </source>
</evidence>
<protein>
    <recommendedName>
        <fullName evidence="2">Transcriptional regulator</fullName>
    </recommendedName>
</protein>
<name>X0V0Z6_9ZZZZ</name>
<dbReference type="CDD" id="cd10148">
    <property type="entry name" value="CsoR-like_DUF156"/>
    <property type="match status" value="1"/>
</dbReference>
<dbReference type="InterPro" id="IPR038390">
    <property type="entry name" value="Metal_Tscrpt_repr_sf"/>
</dbReference>
<dbReference type="AlphaFoldDB" id="X0V0Z6"/>
<dbReference type="InterPro" id="IPR003735">
    <property type="entry name" value="Metal_Tscrpt_repr"/>
</dbReference>
<sequence>MNDSYFNQLQKIKILSRLKRIEGQIRGIQGMIIEERPCSDIMVQMAAAKSALNQVSKLILENHVNSWFDSSVSSDDISQEMVTEVVDLILRFVK</sequence>
<dbReference type="GO" id="GO:0006355">
    <property type="term" value="P:regulation of DNA-templated transcription"/>
    <property type="evidence" value="ECO:0007669"/>
    <property type="project" value="InterPro"/>
</dbReference>
<gene>
    <name evidence="1" type="ORF">S01H1_45000</name>
</gene>
<dbReference type="Pfam" id="PF02583">
    <property type="entry name" value="Trns_repr_metal"/>
    <property type="match status" value="1"/>
</dbReference>
<dbReference type="Gene3D" id="1.20.58.1000">
    <property type="entry name" value="Metal-sensitive repressor, helix protomer"/>
    <property type="match status" value="1"/>
</dbReference>
<reference evidence="1" key="1">
    <citation type="journal article" date="2014" name="Front. Microbiol.">
        <title>High frequency of phylogenetically diverse reductive dehalogenase-homologous genes in deep subseafloor sedimentary metagenomes.</title>
        <authorList>
            <person name="Kawai M."/>
            <person name="Futagami T."/>
            <person name="Toyoda A."/>
            <person name="Takaki Y."/>
            <person name="Nishi S."/>
            <person name="Hori S."/>
            <person name="Arai W."/>
            <person name="Tsubouchi T."/>
            <person name="Morono Y."/>
            <person name="Uchiyama I."/>
            <person name="Ito T."/>
            <person name="Fujiyama A."/>
            <person name="Inagaki F."/>
            <person name="Takami H."/>
        </authorList>
    </citation>
    <scope>NUCLEOTIDE SEQUENCE</scope>
    <source>
        <strain evidence="1">Expedition CK06-06</strain>
    </source>
</reference>
<dbReference type="GO" id="GO:0046872">
    <property type="term" value="F:metal ion binding"/>
    <property type="evidence" value="ECO:0007669"/>
    <property type="project" value="InterPro"/>
</dbReference>
<proteinExistence type="predicted"/>
<evidence type="ECO:0008006" key="2">
    <source>
        <dbReference type="Google" id="ProtNLM"/>
    </source>
</evidence>